<evidence type="ECO:0008006" key="3">
    <source>
        <dbReference type="Google" id="ProtNLM"/>
    </source>
</evidence>
<accession>A0A942I8Y8</accession>
<name>A0A942I8Y8_9HYPH</name>
<organism evidence="1 2">
    <name type="scientific">Pseudaminobacter soli</name>
    <name type="common">ex Zhang et al. 2022</name>
    <dbReference type="NCBI Taxonomy" id="2831468"/>
    <lineage>
        <taxon>Bacteria</taxon>
        <taxon>Pseudomonadati</taxon>
        <taxon>Pseudomonadota</taxon>
        <taxon>Alphaproteobacteria</taxon>
        <taxon>Hyphomicrobiales</taxon>
        <taxon>Phyllobacteriaceae</taxon>
        <taxon>Pseudaminobacter</taxon>
    </lineage>
</organism>
<dbReference type="EMBL" id="JAGWCR010000004">
    <property type="protein sequence ID" value="MBS3648741.1"/>
    <property type="molecule type" value="Genomic_DNA"/>
</dbReference>
<proteinExistence type="predicted"/>
<keyword evidence="2" id="KW-1185">Reference proteome</keyword>
<dbReference type="RefSeq" id="WP_188254305.1">
    <property type="nucleotide sequence ID" value="NZ_JABVCF010000004.1"/>
</dbReference>
<dbReference type="Gene3D" id="3.40.50.150">
    <property type="entry name" value="Vaccinia Virus protein VP39"/>
    <property type="match status" value="1"/>
</dbReference>
<dbReference type="PROSITE" id="PS00092">
    <property type="entry name" value="N6_MTASE"/>
    <property type="match status" value="1"/>
</dbReference>
<reference evidence="1" key="1">
    <citation type="submission" date="2021-04" db="EMBL/GenBank/DDBJ databases">
        <title>Pseudaminobacter soli sp. nov., isolated from paddy soil contaminated by heavy metals.</title>
        <authorList>
            <person name="Zhang K."/>
        </authorList>
    </citation>
    <scope>NUCLEOTIDE SEQUENCE</scope>
    <source>
        <strain evidence="1">19-2017</strain>
    </source>
</reference>
<dbReference type="SUPFAM" id="SSF53335">
    <property type="entry name" value="S-adenosyl-L-methionine-dependent methyltransferases"/>
    <property type="match status" value="1"/>
</dbReference>
<dbReference type="GO" id="GO:0003676">
    <property type="term" value="F:nucleic acid binding"/>
    <property type="evidence" value="ECO:0007669"/>
    <property type="project" value="InterPro"/>
</dbReference>
<dbReference type="AlphaFoldDB" id="A0A942I8Y8"/>
<comment type="caution">
    <text evidence="1">The sequence shown here is derived from an EMBL/GenBank/DDBJ whole genome shotgun (WGS) entry which is preliminary data.</text>
</comment>
<dbReference type="Proteomes" id="UP000680348">
    <property type="component" value="Unassembled WGS sequence"/>
</dbReference>
<dbReference type="GO" id="GO:0008168">
    <property type="term" value="F:methyltransferase activity"/>
    <property type="evidence" value="ECO:0007669"/>
    <property type="project" value="InterPro"/>
</dbReference>
<protein>
    <recommendedName>
        <fullName evidence="3">Methyltransferase</fullName>
    </recommendedName>
</protein>
<gene>
    <name evidence="1" type="ORF">KEU06_08875</name>
</gene>
<dbReference type="GO" id="GO:0032259">
    <property type="term" value="P:methylation"/>
    <property type="evidence" value="ECO:0007669"/>
    <property type="project" value="InterPro"/>
</dbReference>
<evidence type="ECO:0000313" key="2">
    <source>
        <dbReference type="Proteomes" id="UP000680348"/>
    </source>
</evidence>
<dbReference type="InterPro" id="IPR029063">
    <property type="entry name" value="SAM-dependent_MTases_sf"/>
</dbReference>
<dbReference type="InterPro" id="IPR002052">
    <property type="entry name" value="DNA_methylase_N6_adenine_CS"/>
</dbReference>
<sequence>MRSDNAMLGTSGHERVENDFYPTPAECTHALLRFLEAQGRGVLDKLVWEPAAGQGHISKVCRLYGAQVIESDIAPQTKNAVVGDFTTAVIGVEEPIDYIITNPPYKRDVIDAFMAKCVTFAREYGVTCAMLMRNEVDSAITRRKFFLDCAQYDTKLSLLWRPRWIADSTGSPRHNYAWFIWSPGAGNRAAEVHYALKPKLTIVTGDARA</sequence>
<evidence type="ECO:0000313" key="1">
    <source>
        <dbReference type="EMBL" id="MBS3648741.1"/>
    </source>
</evidence>